<keyword evidence="3" id="KW-1185">Reference proteome</keyword>
<dbReference type="InterPro" id="IPR047365">
    <property type="entry name" value="Tudor_AtPTM-like"/>
</dbReference>
<evidence type="ECO:0000256" key="1">
    <source>
        <dbReference type="SAM" id="MobiDB-lite"/>
    </source>
</evidence>
<dbReference type="PANTHER" id="PTHR37384:SF1">
    <property type="entry name" value="OS01G0835600 PROTEIN"/>
    <property type="match status" value="1"/>
</dbReference>
<dbReference type="PANTHER" id="PTHR37384">
    <property type="entry name" value="OS01G0835600 PROTEIN"/>
    <property type="match status" value="1"/>
</dbReference>
<dbReference type="Gene3D" id="2.30.30.140">
    <property type="match status" value="1"/>
</dbReference>
<dbReference type="RefSeq" id="XP_020113879.1">
    <property type="nucleotide sequence ID" value="XM_020258290.1"/>
</dbReference>
<dbReference type="Proteomes" id="UP000515123">
    <property type="component" value="Linkage group 23"/>
</dbReference>
<dbReference type="CDD" id="cd20401">
    <property type="entry name" value="Tudor_AtPTM-like"/>
    <property type="match status" value="1"/>
</dbReference>
<evidence type="ECO:0000313" key="3">
    <source>
        <dbReference type="Proteomes" id="UP000515123"/>
    </source>
</evidence>
<feature type="domain" description="PTM/DIR17-like Tudor" evidence="2">
    <location>
        <begin position="62"/>
        <end position="109"/>
    </location>
</feature>
<dbReference type="OrthoDB" id="168165at2759"/>
<sequence>MGTIKENDDSAPADVIKVIGEPAIVINGVPDVNPNYETSVRVNTENNRKSESDPFLGEWLEGRQVRKLFGDRYYSGKVVEYDDEMNWYRIVYEDGDLEDLEWRELEEVLVPLDISIPLKTLALQRCKHEKSPPSTSGGNVRKCHNKSRESKGKSPKLLQQAETNDIMSNQLLILKKEPNSQEALKGKNENTKGSKEAFHNTDDSNSTKRQREIQRQSSRTAHAEKQKRRERSNIQNTLPGTELL</sequence>
<accession>A0A6P5H1F8</accession>
<feature type="compositionally biased region" description="Polar residues" evidence="1">
    <location>
        <begin position="233"/>
        <end position="244"/>
    </location>
</feature>
<name>A0A6P5H1F8_ANACO</name>
<evidence type="ECO:0000313" key="4">
    <source>
        <dbReference type="RefSeq" id="XP_020113879.1"/>
    </source>
</evidence>
<reference evidence="3" key="1">
    <citation type="journal article" date="2015" name="Nat. Genet.">
        <title>The pineapple genome and the evolution of CAM photosynthesis.</title>
        <authorList>
            <person name="Ming R."/>
            <person name="VanBuren R."/>
            <person name="Wai C.M."/>
            <person name="Tang H."/>
            <person name="Schatz M.C."/>
            <person name="Bowers J.E."/>
            <person name="Lyons E."/>
            <person name="Wang M.L."/>
            <person name="Chen J."/>
            <person name="Biggers E."/>
            <person name="Zhang J."/>
            <person name="Huang L."/>
            <person name="Zhang L."/>
            <person name="Miao W."/>
            <person name="Zhang J."/>
            <person name="Ye Z."/>
            <person name="Miao C."/>
            <person name="Lin Z."/>
            <person name="Wang H."/>
            <person name="Zhou H."/>
            <person name="Yim W.C."/>
            <person name="Priest H.D."/>
            <person name="Zheng C."/>
            <person name="Woodhouse M."/>
            <person name="Edger P.P."/>
            <person name="Guyot R."/>
            <person name="Guo H.B."/>
            <person name="Guo H."/>
            <person name="Zheng G."/>
            <person name="Singh R."/>
            <person name="Sharma A."/>
            <person name="Min X."/>
            <person name="Zheng Y."/>
            <person name="Lee H."/>
            <person name="Gurtowski J."/>
            <person name="Sedlazeck F.J."/>
            <person name="Harkess A."/>
            <person name="McKain M.R."/>
            <person name="Liao Z."/>
            <person name="Fang J."/>
            <person name="Liu J."/>
            <person name="Zhang X."/>
            <person name="Zhang Q."/>
            <person name="Hu W."/>
            <person name="Qin Y."/>
            <person name="Wang K."/>
            <person name="Chen L.Y."/>
            <person name="Shirley N."/>
            <person name="Lin Y.R."/>
            <person name="Liu L.Y."/>
            <person name="Hernandez A.G."/>
            <person name="Wright C.L."/>
            <person name="Bulone V."/>
            <person name="Tuskan G.A."/>
            <person name="Heath K."/>
            <person name="Zee F."/>
            <person name="Moore P.H."/>
            <person name="Sunkar R."/>
            <person name="Leebens-Mack J.H."/>
            <person name="Mockler T."/>
            <person name="Bennetzen J.L."/>
            <person name="Freeling M."/>
            <person name="Sankoff D."/>
            <person name="Paterson A.H."/>
            <person name="Zhu X."/>
            <person name="Yang X."/>
            <person name="Smith J.A."/>
            <person name="Cushman J.C."/>
            <person name="Paull R.E."/>
            <person name="Yu Q."/>
        </authorList>
    </citation>
    <scope>NUCLEOTIDE SEQUENCE [LARGE SCALE GENOMIC DNA]</scope>
    <source>
        <strain evidence="3">cv. F153</strain>
    </source>
</reference>
<reference evidence="4" key="2">
    <citation type="submission" date="2025-08" db="UniProtKB">
        <authorList>
            <consortium name="RefSeq"/>
        </authorList>
    </citation>
    <scope>IDENTIFICATION</scope>
    <source>
        <tissue evidence="4">Leaf</tissue>
    </source>
</reference>
<feature type="region of interest" description="Disordered" evidence="1">
    <location>
        <begin position="178"/>
        <end position="244"/>
    </location>
</feature>
<feature type="region of interest" description="Disordered" evidence="1">
    <location>
        <begin position="127"/>
        <end position="159"/>
    </location>
</feature>
<organism evidence="3 4">
    <name type="scientific">Ananas comosus</name>
    <name type="common">Pineapple</name>
    <name type="synonym">Ananas ananas</name>
    <dbReference type="NCBI Taxonomy" id="4615"/>
    <lineage>
        <taxon>Eukaryota</taxon>
        <taxon>Viridiplantae</taxon>
        <taxon>Streptophyta</taxon>
        <taxon>Embryophyta</taxon>
        <taxon>Tracheophyta</taxon>
        <taxon>Spermatophyta</taxon>
        <taxon>Magnoliopsida</taxon>
        <taxon>Liliopsida</taxon>
        <taxon>Poales</taxon>
        <taxon>Bromeliaceae</taxon>
        <taxon>Bromelioideae</taxon>
        <taxon>Ananas</taxon>
    </lineage>
</organism>
<gene>
    <name evidence="4" type="primary">LOC109728026</name>
</gene>
<dbReference type="GeneID" id="109728026"/>
<evidence type="ECO:0000259" key="2">
    <source>
        <dbReference type="Pfam" id="PF21743"/>
    </source>
</evidence>
<dbReference type="Pfam" id="PF21743">
    <property type="entry name" value="PTM_DIR17_Tudor"/>
    <property type="match status" value="1"/>
</dbReference>
<proteinExistence type="predicted"/>
<protein>
    <submittedName>
        <fullName evidence="4">Uncharacterized protein LOC109728026 isoform X1</fullName>
    </submittedName>
</protein>
<dbReference type="AlphaFoldDB" id="A0A6P5H1F8"/>
<feature type="compositionally biased region" description="Basic and acidic residues" evidence="1">
    <location>
        <begin position="178"/>
        <end position="214"/>
    </location>
</feature>